<proteinExistence type="predicted"/>
<gene>
    <name evidence="2" type="ORF">MARPO_0094s0065</name>
</gene>
<evidence type="ECO:0000256" key="1">
    <source>
        <dbReference type="SAM" id="MobiDB-lite"/>
    </source>
</evidence>
<accession>A0A2R6WGC4</accession>
<organism evidence="2 3">
    <name type="scientific">Marchantia polymorpha</name>
    <name type="common">Common liverwort</name>
    <name type="synonym">Marchantia aquatica</name>
    <dbReference type="NCBI Taxonomy" id="3197"/>
    <lineage>
        <taxon>Eukaryota</taxon>
        <taxon>Viridiplantae</taxon>
        <taxon>Streptophyta</taxon>
        <taxon>Embryophyta</taxon>
        <taxon>Marchantiophyta</taxon>
        <taxon>Marchantiopsida</taxon>
        <taxon>Marchantiidae</taxon>
        <taxon>Marchantiales</taxon>
        <taxon>Marchantiaceae</taxon>
        <taxon>Marchantia</taxon>
    </lineage>
</organism>
<keyword evidence="3" id="KW-1185">Reference proteome</keyword>
<protein>
    <submittedName>
        <fullName evidence="2">Uncharacterized protein</fullName>
    </submittedName>
</protein>
<feature type="region of interest" description="Disordered" evidence="1">
    <location>
        <begin position="1"/>
        <end position="40"/>
    </location>
</feature>
<sequence>MVRNVDPWSNRSTLETKCPPTRGSRSRTFAHAASPMKKDVKNVPNRRLSLLPRTRERTGSVGSCSPQAPRPSLPMCSECL</sequence>
<dbReference type="Gramene" id="Mp2g17970.1">
    <property type="protein sequence ID" value="Mp2g17970.1.cds1"/>
    <property type="gene ID" value="Mp2g17970"/>
</dbReference>
<dbReference type="EMBL" id="KZ772766">
    <property type="protein sequence ID" value="PTQ32896.1"/>
    <property type="molecule type" value="Genomic_DNA"/>
</dbReference>
<feature type="region of interest" description="Disordered" evidence="1">
    <location>
        <begin position="52"/>
        <end position="80"/>
    </location>
</feature>
<dbReference type="AlphaFoldDB" id="A0A2R6WGC4"/>
<evidence type="ECO:0000313" key="3">
    <source>
        <dbReference type="Proteomes" id="UP000244005"/>
    </source>
</evidence>
<dbReference type="Proteomes" id="UP000244005">
    <property type="component" value="Unassembled WGS sequence"/>
</dbReference>
<evidence type="ECO:0000313" key="2">
    <source>
        <dbReference type="EMBL" id="PTQ32896.1"/>
    </source>
</evidence>
<name>A0A2R6WGC4_MARPO</name>
<reference evidence="3" key="1">
    <citation type="journal article" date="2017" name="Cell">
        <title>Insights into land plant evolution garnered from the Marchantia polymorpha genome.</title>
        <authorList>
            <person name="Bowman J.L."/>
            <person name="Kohchi T."/>
            <person name="Yamato K.T."/>
            <person name="Jenkins J."/>
            <person name="Shu S."/>
            <person name="Ishizaki K."/>
            <person name="Yamaoka S."/>
            <person name="Nishihama R."/>
            <person name="Nakamura Y."/>
            <person name="Berger F."/>
            <person name="Adam C."/>
            <person name="Aki S.S."/>
            <person name="Althoff F."/>
            <person name="Araki T."/>
            <person name="Arteaga-Vazquez M.A."/>
            <person name="Balasubrmanian S."/>
            <person name="Barry K."/>
            <person name="Bauer D."/>
            <person name="Boehm C.R."/>
            <person name="Briginshaw L."/>
            <person name="Caballero-Perez J."/>
            <person name="Catarino B."/>
            <person name="Chen F."/>
            <person name="Chiyoda S."/>
            <person name="Chovatia M."/>
            <person name="Davies K.M."/>
            <person name="Delmans M."/>
            <person name="Demura T."/>
            <person name="Dierschke T."/>
            <person name="Dolan L."/>
            <person name="Dorantes-Acosta A.E."/>
            <person name="Eklund D.M."/>
            <person name="Florent S.N."/>
            <person name="Flores-Sandoval E."/>
            <person name="Fujiyama A."/>
            <person name="Fukuzawa H."/>
            <person name="Galik B."/>
            <person name="Grimanelli D."/>
            <person name="Grimwood J."/>
            <person name="Grossniklaus U."/>
            <person name="Hamada T."/>
            <person name="Haseloff J."/>
            <person name="Hetherington A.J."/>
            <person name="Higo A."/>
            <person name="Hirakawa Y."/>
            <person name="Hundley H.N."/>
            <person name="Ikeda Y."/>
            <person name="Inoue K."/>
            <person name="Inoue S.I."/>
            <person name="Ishida S."/>
            <person name="Jia Q."/>
            <person name="Kakita M."/>
            <person name="Kanazawa T."/>
            <person name="Kawai Y."/>
            <person name="Kawashima T."/>
            <person name="Kennedy M."/>
            <person name="Kinose K."/>
            <person name="Kinoshita T."/>
            <person name="Kohara Y."/>
            <person name="Koide E."/>
            <person name="Komatsu K."/>
            <person name="Kopischke S."/>
            <person name="Kubo M."/>
            <person name="Kyozuka J."/>
            <person name="Lagercrantz U."/>
            <person name="Lin S.S."/>
            <person name="Lindquist E."/>
            <person name="Lipzen A.M."/>
            <person name="Lu C.W."/>
            <person name="De Luna E."/>
            <person name="Martienssen R.A."/>
            <person name="Minamino N."/>
            <person name="Mizutani M."/>
            <person name="Mizutani M."/>
            <person name="Mochizuki N."/>
            <person name="Monte I."/>
            <person name="Mosher R."/>
            <person name="Nagasaki H."/>
            <person name="Nakagami H."/>
            <person name="Naramoto S."/>
            <person name="Nishitani K."/>
            <person name="Ohtani M."/>
            <person name="Okamoto T."/>
            <person name="Okumura M."/>
            <person name="Phillips J."/>
            <person name="Pollak B."/>
            <person name="Reinders A."/>
            <person name="Rovekamp M."/>
            <person name="Sano R."/>
            <person name="Sawa S."/>
            <person name="Schmid M.W."/>
            <person name="Shirakawa M."/>
            <person name="Solano R."/>
            <person name="Spunde A."/>
            <person name="Suetsugu N."/>
            <person name="Sugano S."/>
            <person name="Sugiyama A."/>
            <person name="Sun R."/>
            <person name="Suzuki Y."/>
            <person name="Takenaka M."/>
            <person name="Takezawa D."/>
            <person name="Tomogane H."/>
            <person name="Tsuzuki M."/>
            <person name="Ueda T."/>
            <person name="Umeda M."/>
            <person name="Ward J.M."/>
            <person name="Watanabe Y."/>
            <person name="Yazaki K."/>
            <person name="Yokoyama R."/>
            <person name="Yoshitake Y."/>
            <person name="Yotsui I."/>
            <person name="Zachgo S."/>
            <person name="Schmutz J."/>
        </authorList>
    </citation>
    <scope>NUCLEOTIDE SEQUENCE [LARGE SCALE GENOMIC DNA]</scope>
    <source>
        <strain evidence="3">Tak-1</strain>
    </source>
</reference>